<organism evidence="2 3">
    <name type="scientific">Albidovulum salinarum</name>
    <dbReference type="NCBI Taxonomy" id="2984153"/>
    <lineage>
        <taxon>Bacteria</taxon>
        <taxon>Pseudomonadati</taxon>
        <taxon>Pseudomonadota</taxon>
        <taxon>Alphaproteobacteria</taxon>
        <taxon>Rhodobacterales</taxon>
        <taxon>Paracoccaceae</taxon>
        <taxon>Albidovulum</taxon>
    </lineage>
</organism>
<name>A0ABT2WZV3_9RHOB</name>
<evidence type="ECO:0000313" key="3">
    <source>
        <dbReference type="Proteomes" id="UP001209535"/>
    </source>
</evidence>
<proteinExistence type="predicted"/>
<feature type="region of interest" description="Disordered" evidence="1">
    <location>
        <begin position="20"/>
        <end position="54"/>
    </location>
</feature>
<comment type="caution">
    <text evidence="2">The sequence shown here is derived from an EMBL/GenBank/DDBJ whole genome shotgun (WGS) entry which is preliminary data.</text>
</comment>
<evidence type="ECO:0000313" key="2">
    <source>
        <dbReference type="EMBL" id="MCU9847215.1"/>
    </source>
</evidence>
<feature type="compositionally biased region" description="Basic and acidic residues" evidence="1">
    <location>
        <begin position="20"/>
        <end position="35"/>
    </location>
</feature>
<dbReference type="RefSeq" id="WP_263333557.1">
    <property type="nucleotide sequence ID" value="NZ_JAOVQO010000003.1"/>
</dbReference>
<dbReference type="Proteomes" id="UP001209535">
    <property type="component" value="Unassembled WGS sequence"/>
</dbReference>
<accession>A0ABT2WZV3</accession>
<gene>
    <name evidence="2" type="ORF">OEZ60_04275</name>
</gene>
<keyword evidence="3" id="KW-1185">Reference proteome</keyword>
<protein>
    <submittedName>
        <fullName evidence="2">Uncharacterized protein</fullName>
    </submittedName>
</protein>
<reference evidence="2 3" key="1">
    <citation type="submission" date="2022-10" db="EMBL/GenBank/DDBJ databases">
        <title>Defluviimonas sp. nov., isolated from ocean surface sediments.</title>
        <authorList>
            <person name="He W."/>
            <person name="Wang L."/>
            <person name="Zhang D.-F."/>
        </authorList>
    </citation>
    <scope>NUCLEOTIDE SEQUENCE [LARGE SCALE GENOMIC DNA]</scope>
    <source>
        <strain evidence="2 3">WL0024</strain>
    </source>
</reference>
<evidence type="ECO:0000256" key="1">
    <source>
        <dbReference type="SAM" id="MobiDB-lite"/>
    </source>
</evidence>
<dbReference type="EMBL" id="JAOVQO010000003">
    <property type="protein sequence ID" value="MCU9847215.1"/>
    <property type="molecule type" value="Genomic_DNA"/>
</dbReference>
<sequence>MTHRISPISADLLFLSSREPGARVDRPVPEEPPHERKTRRAGWFAALRHRPPLA</sequence>